<dbReference type="PROSITE" id="PS50983">
    <property type="entry name" value="FE_B12_PBP"/>
    <property type="match status" value="1"/>
</dbReference>
<dbReference type="InterPro" id="IPR002491">
    <property type="entry name" value="ABC_transptr_periplasmic_BD"/>
</dbReference>
<feature type="domain" description="Fe/B12 periplasmic-binding" evidence="3">
    <location>
        <begin position="36"/>
        <end position="291"/>
    </location>
</feature>
<dbReference type="Proteomes" id="UP000191110">
    <property type="component" value="Unassembled WGS sequence"/>
</dbReference>
<sequence length="291" mass="31735">MTVSLLLLTSSLSVAATVVVTDDSGAQIELEQPAQRIISLAPHLTELLFAAGAGKQVVATVEYSDYPAEAVKLPRVGSYMAFDLERILALRPDLVIGWADGNPAVQLERVESLGFPLYRHRPRALESIPGTLTTLGLLAGTGTVARQRAELLSARIAVLKNVARDSEPTMSFYQVWHQPLMTIGGEQIISDIITLCGGRNIFADLSVDAGEVALEAVLARNPEVIIASGMAASRPEWLDQWRRWPQLRAVAEENLYHVAPDLLQRAGPRLVDGAEQICAIMERVRQRRAAE</sequence>
<accession>A0A1T2L8K8</accession>
<feature type="signal peptide" evidence="2">
    <location>
        <begin position="1"/>
        <end position="15"/>
    </location>
</feature>
<comment type="caution">
    <text evidence="4">The sequence shown here is derived from an EMBL/GenBank/DDBJ whole genome shotgun (WGS) entry which is preliminary data.</text>
</comment>
<feature type="chain" id="PRO_5013024153" evidence="2">
    <location>
        <begin position="16"/>
        <end position="291"/>
    </location>
</feature>
<dbReference type="InterPro" id="IPR054828">
    <property type="entry name" value="Vit_B12_bind_prot"/>
</dbReference>
<keyword evidence="1 2" id="KW-0732">Signal</keyword>
<dbReference type="PANTHER" id="PTHR30535">
    <property type="entry name" value="VITAMIN B12-BINDING PROTEIN"/>
    <property type="match status" value="1"/>
</dbReference>
<keyword evidence="5" id="KW-1185">Reference proteome</keyword>
<dbReference type="Pfam" id="PF01497">
    <property type="entry name" value="Peripla_BP_2"/>
    <property type="match status" value="1"/>
</dbReference>
<evidence type="ECO:0000259" key="3">
    <source>
        <dbReference type="PROSITE" id="PS50983"/>
    </source>
</evidence>
<dbReference type="GO" id="GO:0071281">
    <property type="term" value="P:cellular response to iron ion"/>
    <property type="evidence" value="ECO:0007669"/>
    <property type="project" value="TreeGrafter"/>
</dbReference>
<name>A0A1T2L8K8_9GAMM</name>
<evidence type="ECO:0000313" key="5">
    <source>
        <dbReference type="Proteomes" id="UP000191110"/>
    </source>
</evidence>
<dbReference type="EMBL" id="MPRL01000011">
    <property type="protein sequence ID" value="OOZ41364.1"/>
    <property type="molecule type" value="Genomic_DNA"/>
</dbReference>
<dbReference type="Gene3D" id="3.40.50.1980">
    <property type="entry name" value="Nitrogenase molybdenum iron protein domain"/>
    <property type="match status" value="2"/>
</dbReference>
<gene>
    <name evidence="4" type="ORF">BOW53_04055</name>
</gene>
<protein>
    <submittedName>
        <fullName evidence="4">Cobalamin-binding protein</fullName>
    </submittedName>
</protein>
<dbReference type="InterPro" id="IPR050902">
    <property type="entry name" value="ABC_Transporter_SBP"/>
</dbReference>
<reference evidence="4 5" key="1">
    <citation type="submission" date="2016-11" db="EMBL/GenBank/DDBJ databases">
        <title>Mixed transmission modes and dynamic genome evolution in an obligate animal-bacterial symbiosis.</title>
        <authorList>
            <person name="Russell S.L."/>
            <person name="Corbett-Detig R.B."/>
            <person name="Cavanaugh C.M."/>
        </authorList>
    </citation>
    <scope>NUCLEOTIDE SEQUENCE [LARGE SCALE GENOMIC DNA]</scope>
    <source>
        <strain evidence="4">Sveles-Q1</strain>
    </source>
</reference>
<evidence type="ECO:0000256" key="2">
    <source>
        <dbReference type="SAM" id="SignalP"/>
    </source>
</evidence>
<proteinExistence type="predicted"/>
<dbReference type="OrthoDB" id="6495095at2"/>
<dbReference type="CDD" id="cd01144">
    <property type="entry name" value="BtuF"/>
    <property type="match status" value="1"/>
</dbReference>
<evidence type="ECO:0000256" key="1">
    <source>
        <dbReference type="ARBA" id="ARBA00022729"/>
    </source>
</evidence>
<dbReference type="AlphaFoldDB" id="A0A1T2L8K8"/>
<dbReference type="SUPFAM" id="SSF53807">
    <property type="entry name" value="Helical backbone' metal receptor"/>
    <property type="match status" value="1"/>
</dbReference>
<organism evidence="4 5">
    <name type="scientific">Solemya pervernicosa gill symbiont</name>
    <dbReference type="NCBI Taxonomy" id="642797"/>
    <lineage>
        <taxon>Bacteria</taxon>
        <taxon>Pseudomonadati</taxon>
        <taxon>Pseudomonadota</taxon>
        <taxon>Gammaproteobacteria</taxon>
        <taxon>sulfur-oxidizing symbionts</taxon>
    </lineage>
</organism>
<dbReference type="PANTHER" id="PTHR30535:SF34">
    <property type="entry name" value="MOLYBDATE-BINDING PROTEIN MOLA"/>
    <property type="match status" value="1"/>
</dbReference>
<dbReference type="NCBIfam" id="NF038402">
    <property type="entry name" value="TroA_like"/>
    <property type="match status" value="1"/>
</dbReference>
<evidence type="ECO:0000313" key="4">
    <source>
        <dbReference type="EMBL" id="OOZ41364.1"/>
    </source>
</evidence>